<reference evidence="2" key="1">
    <citation type="submission" date="2014-09" db="EMBL/GenBank/DDBJ databases">
        <authorList>
            <person name="Magalhaes I.L.F."/>
            <person name="Oliveira U."/>
            <person name="Santos F.R."/>
            <person name="Vidigal T.H.D.A."/>
            <person name="Brescovit A.D."/>
            <person name="Santos A.J."/>
        </authorList>
    </citation>
    <scope>NUCLEOTIDE SEQUENCE</scope>
    <source>
        <tissue evidence="2">Shoot tissue taken approximately 20 cm above the soil surface</tissue>
    </source>
</reference>
<sequence length="81" mass="8743">MSISRTSKPPLPALLFERDGDQHSGEAASTLGPYHSGRAGQCVFPCRQGSLSSTKGSEARRPQLPIHYASPSRNLESHLPE</sequence>
<proteinExistence type="predicted"/>
<protein>
    <submittedName>
        <fullName evidence="2">Uncharacterized protein</fullName>
    </submittedName>
</protein>
<evidence type="ECO:0000256" key="1">
    <source>
        <dbReference type="SAM" id="MobiDB-lite"/>
    </source>
</evidence>
<accession>A0A0A9FFM0</accession>
<evidence type="ECO:0000313" key="2">
    <source>
        <dbReference type="EMBL" id="JAE11855.1"/>
    </source>
</evidence>
<reference evidence="2" key="2">
    <citation type="journal article" date="2015" name="Data Brief">
        <title>Shoot transcriptome of the giant reed, Arundo donax.</title>
        <authorList>
            <person name="Barrero R.A."/>
            <person name="Guerrero F.D."/>
            <person name="Moolhuijzen P."/>
            <person name="Goolsby J.A."/>
            <person name="Tidwell J."/>
            <person name="Bellgard S.E."/>
            <person name="Bellgard M.I."/>
        </authorList>
    </citation>
    <scope>NUCLEOTIDE SEQUENCE</scope>
    <source>
        <tissue evidence="2">Shoot tissue taken approximately 20 cm above the soil surface</tissue>
    </source>
</reference>
<dbReference type="AlphaFoldDB" id="A0A0A9FFM0"/>
<feature type="region of interest" description="Disordered" evidence="1">
    <location>
        <begin position="1"/>
        <end position="81"/>
    </location>
</feature>
<name>A0A0A9FFM0_ARUDO</name>
<dbReference type="EMBL" id="GBRH01186041">
    <property type="protein sequence ID" value="JAE11855.1"/>
    <property type="molecule type" value="Transcribed_RNA"/>
</dbReference>
<organism evidence="2">
    <name type="scientific">Arundo donax</name>
    <name type="common">Giant reed</name>
    <name type="synonym">Donax arundinaceus</name>
    <dbReference type="NCBI Taxonomy" id="35708"/>
    <lineage>
        <taxon>Eukaryota</taxon>
        <taxon>Viridiplantae</taxon>
        <taxon>Streptophyta</taxon>
        <taxon>Embryophyta</taxon>
        <taxon>Tracheophyta</taxon>
        <taxon>Spermatophyta</taxon>
        <taxon>Magnoliopsida</taxon>
        <taxon>Liliopsida</taxon>
        <taxon>Poales</taxon>
        <taxon>Poaceae</taxon>
        <taxon>PACMAD clade</taxon>
        <taxon>Arundinoideae</taxon>
        <taxon>Arundineae</taxon>
        <taxon>Arundo</taxon>
    </lineage>
</organism>